<protein>
    <submittedName>
        <fullName evidence="1">Uncharacterized protein</fullName>
    </submittedName>
</protein>
<comment type="caution">
    <text evidence="1">The sequence shown here is derived from an EMBL/GenBank/DDBJ whole genome shotgun (WGS) entry which is preliminary data.</text>
</comment>
<proteinExistence type="predicted"/>
<keyword evidence="2" id="KW-1185">Reference proteome</keyword>
<evidence type="ECO:0000313" key="2">
    <source>
        <dbReference type="Proteomes" id="UP001285521"/>
    </source>
</evidence>
<gene>
    <name evidence="1" type="ORF">SK803_40245</name>
</gene>
<accession>A0ABU4TE65</accession>
<dbReference type="RefSeq" id="WP_319971462.1">
    <property type="nucleotide sequence ID" value="NZ_JAXAVW010000045.1"/>
</dbReference>
<dbReference type="Proteomes" id="UP001285521">
    <property type="component" value="Unassembled WGS sequence"/>
</dbReference>
<reference evidence="1 2" key="1">
    <citation type="submission" date="2023-11" db="EMBL/GenBank/DDBJ databases">
        <title>Lentzea sokolovensis, sp. nov., Lentzea kristufkii, sp. nov., and Lentzea miocenensis, sp. nov., rare actinobacteria from Sokolov Coal Basin, Miocene lacustrine sediment, Czech Republic.</title>
        <authorList>
            <person name="Lara A."/>
            <person name="Kotroba L."/>
            <person name="Nouioui I."/>
            <person name="Neumann-Schaal M."/>
            <person name="Mast Y."/>
            <person name="Chronakova A."/>
        </authorList>
    </citation>
    <scope>NUCLEOTIDE SEQUENCE [LARGE SCALE GENOMIC DNA]</scope>
    <source>
        <strain evidence="1 2">BCCO 10_0856</strain>
    </source>
</reference>
<organism evidence="1 2">
    <name type="scientific">Lentzea miocenica</name>
    <dbReference type="NCBI Taxonomy" id="3095431"/>
    <lineage>
        <taxon>Bacteria</taxon>
        <taxon>Bacillati</taxon>
        <taxon>Actinomycetota</taxon>
        <taxon>Actinomycetes</taxon>
        <taxon>Pseudonocardiales</taxon>
        <taxon>Pseudonocardiaceae</taxon>
        <taxon>Lentzea</taxon>
    </lineage>
</organism>
<dbReference type="EMBL" id="JAXAVW010000045">
    <property type="protein sequence ID" value="MDX8036463.1"/>
    <property type="molecule type" value="Genomic_DNA"/>
</dbReference>
<name>A0ABU4TE65_9PSEU</name>
<sequence>MPAKRGAHMTPPPRPDGYAVRFGTTVAAKGWEELCRTAASNAWDAWVVLSEHPTSIVNPNRQHLLKGDLRHHTHDGVVFDQWQYEVTSAGRIWYVVDEERRTVWVTWAGTGHPKLTG</sequence>
<evidence type="ECO:0000313" key="1">
    <source>
        <dbReference type="EMBL" id="MDX8036463.1"/>
    </source>
</evidence>